<evidence type="ECO:0000256" key="4">
    <source>
        <dbReference type="ARBA" id="ARBA00023136"/>
    </source>
</evidence>
<keyword evidence="8" id="KW-1185">Reference proteome</keyword>
<protein>
    <recommendedName>
        <fullName evidence="9">Mitochondrial carrier</fullName>
    </recommendedName>
</protein>
<evidence type="ECO:0000313" key="8">
    <source>
        <dbReference type="Proteomes" id="UP000094285"/>
    </source>
</evidence>
<dbReference type="EMBL" id="KV453912">
    <property type="protein sequence ID" value="ODV79122.1"/>
    <property type="molecule type" value="Genomic_DNA"/>
</dbReference>
<proteinExistence type="predicted"/>
<comment type="subcellular location">
    <subcellularLocation>
        <location evidence="1">Membrane</location>
    </subcellularLocation>
</comment>
<sequence>MNGPTNGSANLRPYYDHDTFNAGYSVIYKPGVGLVDPLDGKRLAATLFEGLGPGKGIGLRGANSGGGLGATGGAINANSSAAGLGGKNYAYDLEIQEYFDVSNLTELLKNLVWSFVRNYSKALMSQPLELVRLVLQVGQFGKAESKSVPTAVLDESDSEYEINYFQTAGEAAEVNEWSTPSMASSQGESQKLSRSQRHKPKPTKKIQPTSTHTIDVLSAMMTAEGPMALFRGVNATFIFLTLSHTIEAWITGLVSPFLGIPDPFFLDLTHLPDPWKLLLLLVGACVATGLILMPLDLIRVKLMVTHFGSKSTRSVRELLRNFPPLAPPPQVVVLTTLHQLLASVFRRAAPYILFIRYNIDLYNSPGVYTVMNLGALLMEFFIKLPVENVLRKEQVRWLLSNKNDPRGVVTVTEDDLVVHSEGDDFGSADVNVYTAAGARIVVGNLYNGWRVGLLNLLAVWGYALVNTNTTDPERL</sequence>
<dbReference type="InterPro" id="IPR023395">
    <property type="entry name" value="MCP_dom_sf"/>
</dbReference>
<accession>A0A1E4SI68</accession>
<evidence type="ECO:0000256" key="1">
    <source>
        <dbReference type="ARBA" id="ARBA00004370"/>
    </source>
</evidence>
<evidence type="ECO:0000256" key="5">
    <source>
        <dbReference type="SAM" id="MobiDB-lite"/>
    </source>
</evidence>
<dbReference type="GeneID" id="30984181"/>
<keyword evidence="3 6" id="KW-1133">Transmembrane helix</keyword>
<gene>
    <name evidence="7" type="ORF">CANTADRAFT_52185</name>
</gene>
<name>A0A1E4SI68_9ASCO</name>
<feature type="compositionally biased region" description="Basic residues" evidence="5">
    <location>
        <begin position="194"/>
        <end position="204"/>
    </location>
</feature>
<dbReference type="STRING" id="984487.A0A1E4SI68"/>
<evidence type="ECO:0000256" key="6">
    <source>
        <dbReference type="SAM" id="Phobius"/>
    </source>
</evidence>
<dbReference type="RefSeq" id="XP_020064244.1">
    <property type="nucleotide sequence ID" value="XM_020210045.1"/>
</dbReference>
<dbReference type="AlphaFoldDB" id="A0A1E4SI68"/>
<feature type="transmembrane region" description="Helical" evidence="6">
    <location>
        <begin position="237"/>
        <end position="258"/>
    </location>
</feature>
<feature type="region of interest" description="Disordered" evidence="5">
    <location>
        <begin position="176"/>
        <end position="209"/>
    </location>
</feature>
<reference evidence="8" key="1">
    <citation type="submission" date="2016-05" db="EMBL/GenBank/DDBJ databases">
        <title>Comparative genomics of biotechnologically important yeasts.</title>
        <authorList>
            <consortium name="DOE Joint Genome Institute"/>
            <person name="Riley R."/>
            <person name="Haridas S."/>
            <person name="Wolfe K.H."/>
            <person name="Lopes M.R."/>
            <person name="Hittinger C.T."/>
            <person name="Goker M."/>
            <person name="Salamov A."/>
            <person name="Wisecaver J."/>
            <person name="Long T.M."/>
            <person name="Aerts A.L."/>
            <person name="Barry K."/>
            <person name="Choi C."/>
            <person name="Clum A."/>
            <person name="Coughlan A.Y."/>
            <person name="Deshpande S."/>
            <person name="Douglass A.P."/>
            <person name="Hanson S.J."/>
            <person name="Klenk H.-P."/>
            <person name="Labutti K."/>
            <person name="Lapidus A."/>
            <person name="Lindquist E."/>
            <person name="Lipzen A."/>
            <person name="Meier-Kolthoff J.P."/>
            <person name="Ohm R.A."/>
            <person name="Otillar R.P."/>
            <person name="Pangilinan J."/>
            <person name="Peng Y."/>
            <person name="Rokas A."/>
            <person name="Rosa C.A."/>
            <person name="Scheuner C."/>
            <person name="Sibirny A.A."/>
            <person name="Slot J.C."/>
            <person name="Stielow J.B."/>
            <person name="Sun H."/>
            <person name="Kurtzman C.P."/>
            <person name="Blackwell M."/>
            <person name="Grigoriev I.V."/>
            <person name="Jeffries T.W."/>
        </authorList>
    </citation>
    <scope>NUCLEOTIDE SEQUENCE [LARGE SCALE GENOMIC DNA]</scope>
    <source>
        <strain evidence="8">NRRL Y-17324</strain>
    </source>
</reference>
<dbReference type="GO" id="GO:0016020">
    <property type="term" value="C:membrane"/>
    <property type="evidence" value="ECO:0007669"/>
    <property type="project" value="UniProtKB-SubCell"/>
</dbReference>
<feature type="compositionally biased region" description="Polar residues" evidence="5">
    <location>
        <begin position="176"/>
        <end position="193"/>
    </location>
</feature>
<dbReference type="Gene3D" id="1.50.40.10">
    <property type="entry name" value="Mitochondrial carrier domain"/>
    <property type="match status" value="1"/>
</dbReference>
<dbReference type="OrthoDB" id="77989at2759"/>
<organism evidence="7 8">
    <name type="scientific">Suhomyces tanzawaensis NRRL Y-17324</name>
    <dbReference type="NCBI Taxonomy" id="984487"/>
    <lineage>
        <taxon>Eukaryota</taxon>
        <taxon>Fungi</taxon>
        <taxon>Dikarya</taxon>
        <taxon>Ascomycota</taxon>
        <taxon>Saccharomycotina</taxon>
        <taxon>Pichiomycetes</taxon>
        <taxon>Debaryomycetaceae</taxon>
        <taxon>Suhomyces</taxon>
    </lineage>
</organism>
<keyword evidence="2 6" id="KW-0812">Transmembrane</keyword>
<evidence type="ECO:0000313" key="7">
    <source>
        <dbReference type="EMBL" id="ODV79122.1"/>
    </source>
</evidence>
<evidence type="ECO:0008006" key="9">
    <source>
        <dbReference type="Google" id="ProtNLM"/>
    </source>
</evidence>
<dbReference type="Proteomes" id="UP000094285">
    <property type="component" value="Unassembled WGS sequence"/>
</dbReference>
<dbReference type="SUPFAM" id="SSF103506">
    <property type="entry name" value="Mitochondrial carrier"/>
    <property type="match status" value="1"/>
</dbReference>
<feature type="transmembrane region" description="Helical" evidence="6">
    <location>
        <begin position="278"/>
        <end position="298"/>
    </location>
</feature>
<keyword evidence="4 6" id="KW-0472">Membrane</keyword>
<evidence type="ECO:0000256" key="2">
    <source>
        <dbReference type="ARBA" id="ARBA00022692"/>
    </source>
</evidence>
<evidence type="ECO:0000256" key="3">
    <source>
        <dbReference type="ARBA" id="ARBA00022989"/>
    </source>
</evidence>